<feature type="region of interest" description="Disordered" evidence="1">
    <location>
        <begin position="112"/>
        <end position="172"/>
    </location>
</feature>
<evidence type="ECO:0000256" key="1">
    <source>
        <dbReference type="SAM" id="MobiDB-lite"/>
    </source>
</evidence>
<keyword evidence="3" id="KW-1185">Reference proteome</keyword>
<name>A0AAE0LJY2_9CHLO</name>
<feature type="non-terminal residue" evidence="2">
    <location>
        <position position="1"/>
    </location>
</feature>
<dbReference type="EMBL" id="LGRX02000656">
    <property type="protein sequence ID" value="KAK3287897.1"/>
    <property type="molecule type" value="Genomic_DNA"/>
</dbReference>
<feature type="compositionally biased region" description="Polar residues" evidence="1">
    <location>
        <begin position="129"/>
        <end position="139"/>
    </location>
</feature>
<evidence type="ECO:0000313" key="3">
    <source>
        <dbReference type="Proteomes" id="UP001190700"/>
    </source>
</evidence>
<dbReference type="Proteomes" id="UP001190700">
    <property type="component" value="Unassembled WGS sequence"/>
</dbReference>
<comment type="caution">
    <text evidence="2">The sequence shown here is derived from an EMBL/GenBank/DDBJ whole genome shotgun (WGS) entry which is preliminary data.</text>
</comment>
<gene>
    <name evidence="2" type="ORF">CYMTET_4612</name>
</gene>
<feature type="region of interest" description="Disordered" evidence="1">
    <location>
        <begin position="31"/>
        <end position="50"/>
    </location>
</feature>
<proteinExistence type="predicted"/>
<organism evidence="2 3">
    <name type="scientific">Cymbomonas tetramitiformis</name>
    <dbReference type="NCBI Taxonomy" id="36881"/>
    <lineage>
        <taxon>Eukaryota</taxon>
        <taxon>Viridiplantae</taxon>
        <taxon>Chlorophyta</taxon>
        <taxon>Pyramimonadophyceae</taxon>
        <taxon>Pyramimonadales</taxon>
        <taxon>Pyramimonadaceae</taxon>
        <taxon>Cymbomonas</taxon>
    </lineage>
</organism>
<dbReference type="AlphaFoldDB" id="A0AAE0LJY2"/>
<protein>
    <submittedName>
        <fullName evidence="2">Uncharacterized protein</fullName>
    </submittedName>
</protein>
<feature type="compositionally biased region" description="Low complexity" evidence="1">
    <location>
        <begin position="148"/>
        <end position="170"/>
    </location>
</feature>
<sequence length="248" mass="26920">RLQWSCALGVGQRLQWSCALGVGDSWEESLTSTRDGGRASIKSKDVPPEAAPAMHVQSAEMRDVSARRASVHDYLHTTAIGNSRVELAERADPSPHRASHSQDFEAWGSMASLGSTASMSPPVGDEGNAGSTTPTQSPPSAAFPDTEASAWTPAFSSSSPSSYPSSQAGSDVKLRDWETKHYERLDRGRRRKEEIRQILNLYDGTGWKYHITQPSEFQFGRPRAIDIKSLKAPASIHDVGLVRAATLS</sequence>
<evidence type="ECO:0000313" key="2">
    <source>
        <dbReference type="EMBL" id="KAK3287897.1"/>
    </source>
</evidence>
<accession>A0AAE0LJY2</accession>
<reference evidence="2 3" key="1">
    <citation type="journal article" date="2015" name="Genome Biol. Evol.">
        <title>Comparative Genomics of a Bacterivorous Green Alga Reveals Evolutionary Causalities and Consequences of Phago-Mixotrophic Mode of Nutrition.</title>
        <authorList>
            <person name="Burns J.A."/>
            <person name="Paasch A."/>
            <person name="Narechania A."/>
            <person name="Kim E."/>
        </authorList>
    </citation>
    <scope>NUCLEOTIDE SEQUENCE [LARGE SCALE GENOMIC DNA]</scope>
    <source>
        <strain evidence="2 3">PLY_AMNH</strain>
    </source>
</reference>